<evidence type="ECO:0000313" key="1">
    <source>
        <dbReference type="EMBL" id="CAD7004377.1"/>
    </source>
</evidence>
<name>A0A811V3D3_CERCA</name>
<dbReference type="EMBL" id="CAJHJT010000034">
    <property type="protein sequence ID" value="CAD7004377.1"/>
    <property type="molecule type" value="Genomic_DNA"/>
</dbReference>
<proteinExistence type="predicted"/>
<dbReference type="AlphaFoldDB" id="A0A811V3D3"/>
<keyword evidence="2" id="KW-1185">Reference proteome</keyword>
<evidence type="ECO:0000313" key="2">
    <source>
        <dbReference type="Proteomes" id="UP000606786"/>
    </source>
</evidence>
<sequence>MKQQRTVAIRASGSFRDFRTVTQQLLLLLLPGGGAVVSRKQSNWKKFGYVGHDWRLQESSKNMHNPIYVTTRMGALLGLSIAVKAYTISQQLTTDDQLTTLTAIALTLLRRCGDGVGGDVDDS</sequence>
<accession>A0A811V3D3</accession>
<reference evidence="1" key="1">
    <citation type="submission" date="2020-11" db="EMBL/GenBank/DDBJ databases">
        <authorList>
            <person name="Whitehead M."/>
        </authorList>
    </citation>
    <scope>NUCLEOTIDE SEQUENCE</scope>
    <source>
        <strain evidence="1">EGII</strain>
    </source>
</reference>
<protein>
    <submittedName>
        <fullName evidence="1">(Mediterranean fruit fly) hypothetical protein</fullName>
    </submittedName>
</protein>
<comment type="caution">
    <text evidence="1">The sequence shown here is derived from an EMBL/GenBank/DDBJ whole genome shotgun (WGS) entry which is preliminary data.</text>
</comment>
<dbReference type="Proteomes" id="UP000606786">
    <property type="component" value="Unassembled WGS sequence"/>
</dbReference>
<gene>
    <name evidence="1" type="ORF">CCAP1982_LOCUS12787</name>
</gene>
<organism evidence="1 2">
    <name type="scientific">Ceratitis capitata</name>
    <name type="common">Mediterranean fruit fly</name>
    <name type="synonym">Tephritis capitata</name>
    <dbReference type="NCBI Taxonomy" id="7213"/>
    <lineage>
        <taxon>Eukaryota</taxon>
        <taxon>Metazoa</taxon>
        <taxon>Ecdysozoa</taxon>
        <taxon>Arthropoda</taxon>
        <taxon>Hexapoda</taxon>
        <taxon>Insecta</taxon>
        <taxon>Pterygota</taxon>
        <taxon>Neoptera</taxon>
        <taxon>Endopterygota</taxon>
        <taxon>Diptera</taxon>
        <taxon>Brachycera</taxon>
        <taxon>Muscomorpha</taxon>
        <taxon>Tephritoidea</taxon>
        <taxon>Tephritidae</taxon>
        <taxon>Ceratitis</taxon>
        <taxon>Ceratitis</taxon>
    </lineage>
</organism>